<dbReference type="SUPFAM" id="SSF82657">
    <property type="entry name" value="BolA-like"/>
    <property type="match status" value="1"/>
</dbReference>
<comment type="similarity">
    <text evidence="1 2">Belongs to the BolA/IbaG family.</text>
</comment>
<evidence type="ECO:0000313" key="4">
    <source>
        <dbReference type="Proteomes" id="UP001307889"/>
    </source>
</evidence>
<dbReference type="PANTHER" id="PTHR46188">
    <property type="entry name" value="BOLA-LIKE PROTEIN 3"/>
    <property type="match status" value="1"/>
</dbReference>
<dbReference type="InterPro" id="IPR002634">
    <property type="entry name" value="BolA"/>
</dbReference>
<reference evidence="3 4" key="1">
    <citation type="submission" date="2023-09" db="EMBL/GenBank/DDBJ databases">
        <title>Nesidiocoris tenuis whole genome shotgun sequence.</title>
        <authorList>
            <person name="Shibata T."/>
            <person name="Shimoda M."/>
            <person name="Kobayashi T."/>
            <person name="Uehara T."/>
        </authorList>
    </citation>
    <scope>NUCLEOTIDE SEQUENCE [LARGE SCALE GENOMIC DNA]</scope>
    <source>
        <strain evidence="3 4">Japan</strain>
    </source>
</reference>
<dbReference type="EMBL" id="AP028912">
    <property type="protein sequence ID" value="BES93745.1"/>
    <property type="molecule type" value="Genomic_DNA"/>
</dbReference>
<protein>
    <submittedName>
        <fullName evidence="3">BolA-like protein</fullName>
    </submittedName>
</protein>
<dbReference type="InterPro" id="IPR036065">
    <property type="entry name" value="BolA-like_sf"/>
</dbReference>
<accession>A0ABN7AND2</accession>
<organism evidence="3 4">
    <name type="scientific">Nesidiocoris tenuis</name>
    <dbReference type="NCBI Taxonomy" id="355587"/>
    <lineage>
        <taxon>Eukaryota</taxon>
        <taxon>Metazoa</taxon>
        <taxon>Ecdysozoa</taxon>
        <taxon>Arthropoda</taxon>
        <taxon>Hexapoda</taxon>
        <taxon>Insecta</taxon>
        <taxon>Pterygota</taxon>
        <taxon>Neoptera</taxon>
        <taxon>Paraneoptera</taxon>
        <taxon>Hemiptera</taxon>
        <taxon>Heteroptera</taxon>
        <taxon>Panheteroptera</taxon>
        <taxon>Cimicomorpha</taxon>
        <taxon>Miridae</taxon>
        <taxon>Dicyphina</taxon>
        <taxon>Nesidiocoris</taxon>
    </lineage>
</organism>
<dbReference type="PANTHER" id="PTHR46188:SF1">
    <property type="entry name" value="BOLA-LIKE PROTEIN 3"/>
    <property type="match status" value="1"/>
</dbReference>
<dbReference type="Proteomes" id="UP001307889">
    <property type="component" value="Chromosome 4"/>
</dbReference>
<name>A0ABN7AND2_9HEMI</name>
<sequence length="115" mass="12701">MSSSLLLNLIKKARNLINIPIQPAPTLISSVYKRFLCSQSNAEEKLKSILKTSFPEAKSVEVVDVSGGCGAMYEIYVEAPQFKGLSIVKQHRLVTNALKEEIKDMHGLRIQTSPA</sequence>
<evidence type="ECO:0000256" key="1">
    <source>
        <dbReference type="ARBA" id="ARBA00005578"/>
    </source>
</evidence>
<dbReference type="InterPro" id="IPR052275">
    <property type="entry name" value="Mt_Fe-S_assembly_factor"/>
</dbReference>
<evidence type="ECO:0000313" key="3">
    <source>
        <dbReference type="EMBL" id="BES93745.1"/>
    </source>
</evidence>
<dbReference type="Gene3D" id="3.30.300.90">
    <property type="entry name" value="BolA-like"/>
    <property type="match status" value="1"/>
</dbReference>
<gene>
    <name evidence="3" type="ORF">NTJ_06554</name>
</gene>
<keyword evidence="4" id="KW-1185">Reference proteome</keyword>
<evidence type="ECO:0000256" key="2">
    <source>
        <dbReference type="RuleBase" id="RU003860"/>
    </source>
</evidence>
<dbReference type="Pfam" id="PF01722">
    <property type="entry name" value="BolA"/>
    <property type="match status" value="1"/>
</dbReference>
<proteinExistence type="inferred from homology"/>